<name>A0AAJ6MNP9_9BRAD</name>
<gene>
    <name evidence="2" type="ORF">HAV00_14360</name>
</gene>
<sequence length="68" mass="7807">MLHQAKDKTRAQYHPCGFAALILAGAVTPASALTIVRDHRDPPILRDHRNQTIVRDHRTQPEVRDHRH</sequence>
<dbReference type="Proteomes" id="UP000500895">
    <property type="component" value="Chromosome"/>
</dbReference>
<dbReference type="AlphaFoldDB" id="A0AAJ6MNP9"/>
<evidence type="ECO:0000313" key="2">
    <source>
        <dbReference type="EMBL" id="WWE92053.1"/>
    </source>
</evidence>
<dbReference type="RefSeq" id="WP_244637536.1">
    <property type="nucleotide sequence ID" value="NZ_CP050065.2"/>
</dbReference>
<evidence type="ECO:0000256" key="1">
    <source>
        <dbReference type="SAM" id="MobiDB-lite"/>
    </source>
</evidence>
<evidence type="ECO:0000313" key="3">
    <source>
        <dbReference type="Proteomes" id="UP000500895"/>
    </source>
</evidence>
<accession>A0AAJ6MNP9</accession>
<reference evidence="2 3" key="1">
    <citation type="journal article" date="2020" name="Int. J. Syst. Evol. Microbiol.">
        <title>Description and complete genome sequences of Bradyrhizobium symbiodeficiens sp. nov., a non-symbiotic bacterium associated with legumes native to Canada.</title>
        <authorList>
            <person name="Bromfield E.S.P."/>
            <person name="Cloutier S."/>
            <person name="Nguyen H.D.T."/>
        </authorList>
    </citation>
    <scope>NUCLEOTIDE SEQUENCE [LARGE SCALE GENOMIC DNA]</scope>
    <source>
        <strain evidence="2 3">101S1MB</strain>
    </source>
</reference>
<dbReference type="EMBL" id="CP050066">
    <property type="protein sequence ID" value="WWE92053.1"/>
    <property type="molecule type" value="Genomic_DNA"/>
</dbReference>
<feature type="region of interest" description="Disordered" evidence="1">
    <location>
        <begin position="43"/>
        <end position="68"/>
    </location>
</feature>
<protein>
    <submittedName>
        <fullName evidence="2">Uncharacterized protein</fullName>
    </submittedName>
</protein>
<organism evidence="2 3">
    <name type="scientific">Bradyrhizobium symbiodeficiens</name>
    <dbReference type="NCBI Taxonomy" id="1404367"/>
    <lineage>
        <taxon>Bacteria</taxon>
        <taxon>Pseudomonadati</taxon>
        <taxon>Pseudomonadota</taxon>
        <taxon>Alphaproteobacteria</taxon>
        <taxon>Hyphomicrobiales</taxon>
        <taxon>Nitrobacteraceae</taxon>
        <taxon>Bradyrhizobium</taxon>
    </lineage>
</organism>
<proteinExistence type="predicted"/>